<keyword evidence="9" id="KW-0804">Transcription</keyword>
<dbReference type="PANTHER" id="PTHR12144">
    <property type="entry name" value="NEGATIVE ELONGATION FACTOR D"/>
    <property type="match status" value="1"/>
</dbReference>
<evidence type="ECO:0000313" key="16">
    <source>
        <dbReference type="Proteomes" id="UP001558632"/>
    </source>
</evidence>
<feature type="domain" description="Small ribosomal subunit protein mS23 conserved" evidence="14">
    <location>
        <begin position="548"/>
        <end position="668"/>
    </location>
</feature>
<dbReference type="InterPro" id="IPR023611">
    <property type="entry name" value="mS23_dom_met"/>
</dbReference>
<dbReference type="InterPro" id="IPR006942">
    <property type="entry name" value="TH1"/>
</dbReference>
<dbReference type="Pfam" id="PF10484">
    <property type="entry name" value="MRP-S23"/>
    <property type="match status" value="1"/>
</dbReference>
<evidence type="ECO:0000256" key="9">
    <source>
        <dbReference type="ARBA" id="ARBA00023163"/>
    </source>
</evidence>
<comment type="similarity">
    <text evidence="3">Belongs to the NELF-D family.</text>
</comment>
<keyword evidence="11" id="KW-0687">Ribonucleoprotein</keyword>
<name>A0ABR3K825_TRISP</name>
<gene>
    <name evidence="15" type="ORF">TSPI_03753</name>
</gene>
<dbReference type="GO" id="GO:0003746">
    <property type="term" value="F:translation elongation factor activity"/>
    <property type="evidence" value="ECO:0007669"/>
    <property type="project" value="UniProtKB-KW"/>
</dbReference>
<evidence type="ECO:0000256" key="12">
    <source>
        <dbReference type="ARBA" id="ARBA00035137"/>
    </source>
</evidence>
<feature type="compositionally biased region" description="Polar residues" evidence="13">
    <location>
        <begin position="1"/>
        <end position="11"/>
    </location>
</feature>
<evidence type="ECO:0000313" key="15">
    <source>
        <dbReference type="EMBL" id="KAL1231001.1"/>
    </source>
</evidence>
<dbReference type="Proteomes" id="UP001558632">
    <property type="component" value="Unassembled WGS sequence"/>
</dbReference>
<keyword evidence="10" id="KW-0539">Nucleus</keyword>
<dbReference type="Pfam" id="PF04858">
    <property type="entry name" value="TH1"/>
    <property type="match status" value="2"/>
</dbReference>
<feature type="region of interest" description="Disordered" evidence="13">
    <location>
        <begin position="1"/>
        <end position="20"/>
    </location>
</feature>
<accession>A0ABR3K825</accession>
<evidence type="ECO:0000256" key="3">
    <source>
        <dbReference type="ARBA" id="ARBA00005726"/>
    </source>
</evidence>
<proteinExistence type="inferred from homology"/>
<keyword evidence="7" id="KW-0805">Transcription regulation</keyword>
<comment type="caution">
    <text evidence="15">The sequence shown here is derived from an EMBL/GenBank/DDBJ whole genome shotgun (WGS) entry which is preliminary data.</text>
</comment>
<organism evidence="15 16">
    <name type="scientific">Trichinella spiralis</name>
    <name type="common">Trichina worm</name>
    <dbReference type="NCBI Taxonomy" id="6334"/>
    <lineage>
        <taxon>Eukaryota</taxon>
        <taxon>Metazoa</taxon>
        <taxon>Ecdysozoa</taxon>
        <taxon>Nematoda</taxon>
        <taxon>Enoplea</taxon>
        <taxon>Dorylaimia</taxon>
        <taxon>Trichinellida</taxon>
        <taxon>Trichinellidae</taxon>
        <taxon>Trichinella</taxon>
    </lineage>
</organism>
<evidence type="ECO:0000256" key="2">
    <source>
        <dbReference type="ARBA" id="ARBA00004173"/>
    </source>
</evidence>
<keyword evidence="5" id="KW-0678">Repressor</keyword>
<evidence type="ECO:0000256" key="1">
    <source>
        <dbReference type="ARBA" id="ARBA00004123"/>
    </source>
</evidence>
<dbReference type="InterPro" id="IPR059242">
    <property type="entry name" value="mS23_dom"/>
</dbReference>
<dbReference type="EMBL" id="JBEUSY010000461">
    <property type="protein sequence ID" value="KAL1231001.1"/>
    <property type="molecule type" value="Genomic_DNA"/>
</dbReference>
<evidence type="ECO:0000256" key="5">
    <source>
        <dbReference type="ARBA" id="ARBA00022491"/>
    </source>
</evidence>
<evidence type="ECO:0000259" key="14">
    <source>
        <dbReference type="Pfam" id="PF10484"/>
    </source>
</evidence>
<keyword evidence="15" id="KW-0251">Elongation factor</keyword>
<evidence type="ECO:0000256" key="10">
    <source>
        <dbReference type="ARBA" id="ARBA00023242"/>
    </source>
</evidence>
<reference evidence="15 16" key="1">
    <citation type="submission" date="2024-07" db="EMBL/GenBank/DDBJ databases">
        <title>Enhanced genomic and transcriptomic resources for Trichinella pseudospiralis and T. spiralis underpin the discovery of pronounced molecular differences between stages and species.</title>
        <authorList>
            <person name="Pasi K.K."/>
            <person name="La Rosa G."/>
            <person name="Gomez-Morales M.A."/>
            <person name="Tosini F."/>
            <person name="Sumanam S."/>
            <person name="Young N.D."/>
            <person name="Chang B.C."/>
            <person name="Robin G.B."/>
        </authorList>
    </citation>
    <scope>NUCLEOTIDE SEQUENCE [LARGE SCALE GENOMIC DNA]</scope>
    <source>
        <strain evidence="15">ISS534</strain>
    </source>
</reference>
<comment type="subcellular location">
    <subcellularLocation>
        <location evidence="2">Mitochondrion</location>
    </subcellularLocation>
    <subcellularLocation>
        <location evidence="1">Nucleus</location>
    </subcellularLocation>
</comment>
<evidence type="ECO:0000256" key="4">
    <source>
        <dbReference type="ARBA" id="ARBA00009864"/>
    </source>
</evidence>
<keyword evidence="6" id="KW-0689">Ribosomal protein</keyword>
<comment type="similarity">
    <text evidence="4">Belongs to the mitochondrion-specific ribosomal protein mS23 family.</text>
</comment>
<dbReference type="CDD" id="cd23701">
    <property type="entry name" value="At1g26750"/>
    <property type="match status" value="1"/>
</dbReference>
<evidence type="ECO:0000256" key="8">
    <source>
        <dbReference type="ARBA" id="ARBA00023128"/>
    </source>
</evidence>
<keyword evidence="8" id="KW-0496">Mitochondrion</keyword>
<evidence type="ECO:0000256" key="11">
    <source>
        <dbReference type="ARBA" id="ARBA00023274"/>
    </source>
</evidence>
<evidence type="ECO:0000256" key="13">
    <source>
        <dbReference type="SAM" id="MobiDB-lite"/>
    </source>
</evidence>
<dbReference type="PANTHER" id="PTHR12144:SF0">
    <property type="entry name" value="NEGATIVE ELONGATION FACTOR C_D"/>
    <property type="match status" value="1"/>
</dbReference>
<sequence length="710" mass="81646">MNPADLSTTDDAYSADENDDIDMDGSSKLQTIQKCMAKFRTADFIMEGEFVSTAKEFISAGGNWEEAVEVIADSYVAHAQSCNVMAQAALSVGVDAYSVRKMLEDELASLIIKKFSPSHTDSLLHKPQEFHQILTSITSSTYWHPLIMKLHEKFPECTVIDYCVKAILNTGELSAITPQVATSIHHLHSDQSADALEKLAGIVCLREYGYFYVQTTLYHLITRYGRRDNIHVPGILRLRFQLAGIGSFNDETEKPTAADIGELYDTYYNVHAPSPELLCDPDCLDLLYDCVFRKDSHLNDEVLEKAIFLISYAAVLNDDCSPFRLENDHQICSDELNYFLKLLTKMRNILVNSRSKHDLLLHLQDIFGEMKHVAVATGVFHWIRSLVMSDEFFKTHQEQLPTEFIILDEIVSLYSSLHEKVFDLLTHLFNSDAFRQYGCDVRFQLERRRMILDRMVHMFTYNYTLPVARFIRSKLNSSTADVSLFRYFLMEVLEVVSPTYSANFVAAFAPIAQHPLIAHDEKLSEEQLQTLKQFLESQFILKRSFRMAESRVEKVGSIFSRIRGLLKSGSMKPIDRPLWYDVYAAFPPKFDPHFDRPPVDAVQREIVYAEDFIRARFFKEFKNPGVFNLLSSRGMPASERFVKKFMESTKETDEPDQMERSFLHLMDEFKRWGKQSLFIVTQKEAIQKTLLLIIEQVVCVEFSARSSILL</sequence>
<keyword evidence="16" id="KW-1185">Reference proteome</keyword>
<evidence type="ECO:0000256" key="7">
    <source>
        <dbReference type="ARBA" id="ARBA00023015"/>
    </source>
</evidence>
<keyword evidence="15" id="KW-0648">Protein biosynthesis</keyword>
<evidence type="ECO:0000256" key="6">
    <source>
        <dbReference type="ARBA" id="ARBA00022980"/>
    </source>
</evidence>
<protein>
    <recommendedName>
        <fullName evidence="12">Small ribosomal subunit protein mS23</fullName>
    </recommendedName>
</protein>